<dbReference type="InterPro" id="IPR029026">
    <property type="entry name" value="tRNA_m1G_MTases_N"/>
</dbReference>
<dbReference type="InterPro" id="IPR029028">
    <property type="entry name" value="Alpha/beta_knot_MTases"/>
</dbReference>
<dbReference type="PANTHER" id="PTHR33603">
    <property type="entry name" value="METHYLTRANSFERASE"/>
    <property type="match status" value="1"/>
</dbReference>
<keyword evidence="2 6" id="KW-0489">Methyltransferase</keyword>
<dbReference type="PIRSF" id="PIRSF004505">
    <property type="entry name" value="MT_bac"/>
    <property type="match status" value="1"/>
</dbReference>
<protein>
    <recommendedName>
        <fullName evidence="6">Ribosomal RNA large subunit methyltransferase H</fullName>
        <ecNumber evidence="6">2.1.1.177</ecNumber>
    </recommendedName>
    <alternativeName>
        <fullName evidence="6">23S rRNA (pseudouridine1915-N3)-methyltransferase</fullName>
    </alternativeName>
    <alternativeName>
        <fullName evidence="6">23S rRNA m3Psi1915 methyltransferase</fullName>
    </alternativeName>
    <alternativeName>
        <fullName evidence="6">rRNA (pseudouridine-N3-)-methyltransferase RlmH</fullName>
    </alternativeName>
</protein>
<evidence type="ECO:0000256" key="6">
    <source>
        <dbReference type="HAMAP-Rule" id="MF_00658"/>
    </source>
</evidence>
<dbReference type="NCBIfam" id="TIGR00246">
    <property type="entry name" value="tRNA_RlmH_YbeA"/>
    <property type="match status" value="1"/>
</dbReference>
<dbReference type="RefSeq" id="WP_059032193.1">
    <property type="nucleotide sequence ID" value="NZ_DF977000.1"/>
</dbReference>
<feature type="binding site" evidence="6">
    <location>
        <position position="76"/>
    </location>
    <ligand>
        <name>S-adenosyl-L-methionine</name>
        <dbReference type="ChEBI" id="CHEBI:59789"/>
    </ligand>
</feature>
<evidence type="ECO:0000256" key="5">
    <source>
        <dbReference type="ARBA" id="ARBA00038303"/>
    </source>
</evidence>
<dbReference type="PANTHER" id="PTHR33603:SF1">
    <property type="entry name" value="RIBOSOMAL RNA LARGE SUBUNIT METHYLTRANSFERASE H"/>
    <property type="match status" value="1"/>
</dbReference>
<comment type="similarity">
    <text evidence="5 6">Belongs to the RNA methyltransferase RlmH family.</text>
</comment>
<dbReference type="OrthoDB" id="9806643at2"/>
<dbReference type="AlphaFoldDB" id="A0A0U9HEJ4"/>
<keyword evidence="3 6" id="KW-0808">Transferase</keyword>
<dbReference type="CDD" id="cd18081">
    <property type="entry name" value="RlmH-like"/>
    <property type="match status" value="1"/>
</dbReference>
<organism evidence="7">
    <name type="scientific">Tepidanaerobacter syntrophicus</name>
    <dbReference type="NCBI Taxonomy" id="224999"/>
    <lineage>
        <taxon>Bacteria</taxon>
        <taxon>Bacillati</taxon>
        <taxon>Bacillota</taxon>
        <taxon>Clostridia</taxon>
        <taxon>Thermosediminibacterales</taxon>
        <taxon>Tepidanaerobacteraceae</taxon>
        <taxon>Tepidanaerobacter</taxon>
    </lineage>
</organism>
<feature type="binding site" evidence="6">
    <location>
        <position position="108"/>
    </location>
    <ligand>
        <name>S-adenosyl-L-methionine</name>
        <dbReference type="ChEBI" id="CHEBI:59789"/>
    </ligand>
</feature>
<dbReference type="EC" id="2.1.1.177" evidence="6"/>
<reference evidence="7" key="1">
    <citation type="journal article" date="2016" name="Genome Announc.">
        <title>Draft Genome Sequence of the Syntrophic Lactate-Degrading Bacterium Tepidanaerobacter syntrophicus JLT.</title>
        <authorList>
            <person name="Matsuura N."/>
            <person name="Ohashi A."/>
            <person name="Tourlousse D.M."/>
            <person name="Sekiguchi Y."/>
        </authorList>
    </citation>
    <scope>NUCLEOTIDE SEQUENCE [LARGE SCALE GENOMIC DNA]</scope>
    <source>
        <strain evidence="7">JL</strain>
    </source>
</reference>
<comment type="catalytic activity">
    <reaction evidence="6">
        <text>pseudouridine(1915) in 23S rRNA + S-adenosyl-L-methionine = N(3)-methylpseudouridine(1915) in 23S rRNA + S-adenosyl-L-homocysteine + H(+)</text>
        <dbReference type="Rhea" id="RHEA:42752"/>
        <dbReference type="Rhea" id="RHEA-COMP:10221"/>
        <dbReference type="Rhea" id="RHEA-COMP:10222"/>
        <dbReference type="ChEBI" id="CHEBI:15378"/>
        <dbReference type="ChEBI" id="CHEBI:57856"/>
        <dbReference type="ChEBI" id="CHEBI:59789"/>
        <dbReference type="ChEBI" id="CHEBI:65314"/>
        <dbReference type="ChEBI" id="CHEBI:74486"/>
        <dbReference type="EC" id="2.1.1.177"/>
    </reaction>
</comment>
<dbReference type="GO" id="GO:0005737">
    <property type="term" value="C:cytoplasm"/>
    <property type="evidence" value="ECO:0007669"/>
    <property type="project" value="UniProtKB-SubCell"/>
</dbReference>
<proteinExistence type="inferred from homology"/>
<evidence type="ECO:0000256" key="3">
    <source>
        <dbReference type="ARBA" id="ARBA00022679"/>
    </source>
</evidence>
<dbReference type="Pfam" id="PF02590">
    <property type="entry name" value="SPOUT_MTase"/>
    <property type="match status" value="1"/>
</dbReference>
<keyword evidence="8" id="KW-1185">Reference proteome</keyword>
<evidence type="ECO:0000256" key="1">
    <source>
        <dbReference type="ARBA" id="ARBA00022552"/>
    </source>
</evidence>
<comment type="function">
    <text evidence="6">Specifically methylates the pseudouridine at position 1915 (m3Psi1915) in 23S rRNA.</text>
</comment>
<comment type="subcellular location">
    <subcellularLocation>
        <location evidence="6">Cytoplasm</location>
    </subcellularLocation>
</comment>
<evidence type="ECO:0000256" key="4">
    <source>
        <dbReference type="ARBA" id="ARBA00022691"/>
    </source>
</evidence>
<dbReference type="InterPro" id="IPR003742">
    <property type="entry name" value="RlmH-like"/>
</dbReference>
<dbReference type="GO" id="GO:0070038">
    <property type="term" value="F:rRNA (pseudouridine-N3-)-methyltransferase activity"/>
    <property type="evidence" value="ECO:0007669"/>
    <property type="project" value="UniProtKB-UniRule"/>
</dbReference>
<keyword evidence="1 6" id="KW-0698">rRNA processing</keyword>
<evidence type="ECO:0000313" key="8">
    <source>
        <dbReference type="Proteomes" id="UP000062160"/>
    </source>
</evidence>
<dbReference type="EMBL" id="DF977000">
    <property type="protein sequence ID" value="GAQ24918.1"/>
    <property type="molecule type" value="Genomic_DNA"/>
</dbReference>
<comment type="subunit">
    <text evidence="6">Homodimer.</text>
</comment>
<dbReference type="NCBIfam" id="NF000985">
    <property type="entry name" value="PRK00103.1-3"/>
    <property type="match status" value="1"/>
</dbReference>
<evidence type="ECO:0000313" key="7">
    <source>
        <dbReference type="EMBL" id="GAQ24918.1"/>
    </source>
</evidence>
<dbReference type="STRING" id="224999.GCA_001485475_00927"/>
<dbReference type="SUPFAM" id="SSF75217">
    <property type="entry name" value="alpha/beta knot"/>
    <property type="match status" value="1"/>
</dbReference>
<dbReference type="HAMAP" id="MF_00658">
    <property type="entry name" value="23SrRNA_methyltr_H"/>
    <property type="match status" value="1"/>
</dbReference>
<sequence length="159" mass="18327">MNIDIICVGKIKEKYLLDGINEYKKRLLPYCKLRIIEAIEQKAPETLSEKEKVQVLEREGRDILQKLNPSSYIITLCIEGQPLSSEEMAKKLSDLMIDGRSHVTFIIGGSLGLSPEVKARADLSLSFSKLTFPHQLMRLILIEQIYRWFKIIHGEPYHK</sequence>
<keyword evidence="4 6" id="KW-0949">S-adenosyl-L-methionine</keyword>
<dbReference type="Proteomes" id="UP000062160">
    <property type="component" value="Unassembled WGS sequence"/>
</dbReference>
<keyword evidence="6" id="KW-0963">Cytoplasm</keyword>
<feature type="binding site" evidence="6">
    <location>
        <begin position="127"/>
        <end position="132"/>
    </location>
    <ligand>
        <name>S-adenosyl-L-methionine</name>
        <dbReference type="ChEBI" id="CHEBI:59789"/>
    </ligand>
</feature>
<evidence type="ECO:0000256" key="2">
    <source>
        <dbReference type="ARBA" id="ARBA00022603"/>
    </source>
</evidence>
<gene>
    <name evidence="6" type="primary">rlmH</name>
    <name evidence="7" type="ORF">TSYNT_6303</name>
</gene>
<name>A0A0U9HEJ4_9FIRM</name>
<dbReference type="Gene3D" id="3.40.1280.10">
    <property type="match status" value="1"/>
</dbReference>
<accession>A0A0U9HEJ4</accession>